<evidence type="ECO:0000313" key="1">
    <source>
        <dbReference type="EMBL" id="EOW80002.1"/>
    </source>
</evidence>
<sequence>MMNEASLKYLIAVLIEKANDVKAEFKNIQNEGDRLFLEGKRLAYYEMLLTIQNELDIEDQDLAEFGLNIHLGKEFA</sequence>
<reference evidence="1 2" key="1">
    <citation type="submission" date="2013-03" db="EMBL/GenBank/DDBJ databases">
        <title>The Genome Sequence of Enterococcus columbae ATCC_51263 (PacBio/Illumina hybrid assembly).</title>
        <authorList>
            <consortium name="The Broad Institute Genomics Platform"/>
            <consortium name="The Broad Institute Genome Sequencing Center for Infectious Disease"/>
            <person name="Earl A."/>
            <person name="Russ C."/>
            <person name="Gilmore M."/>
            <person name="Surin D."/>
            <person name="Walker B."/>
            <person name="Young S."/>
            <person name="Zeng Q."/>
            <person name="Gargeya S."/>
            <person name="Fitzgerald M."/>
            <person name="Haas B."/>
            <person name="Abouelleil A."/>
            <person name="Allen A.W."/>
            <person name="Alvarado L."/>
            <person name="Arachchi H.M."/>
            <person name="Berlin A.M."/>
            <person name="Chapman S.B."/>
            <person name="Gainer-Dewar J."/>
            <person name="Goldberg J."/>
            <person name="Griggs A."/>
            <person name="Gujja S."/>
            <person name="Hansen M."/>
            <person name="Howarth C."/>
            <person name="Imamovic A."/>
            <person name="Ireland A."/>
            <person name="Larimer J."/>
            <person name="McCowan C."/>
            <person name="Murphy C."/>
            <person name="Pearson M."/>
            <person name="Poon T.W."/>
            <person name="Priest M."/>
            <person name="Roberts A."/>
            <person name="Saif S."/>
            <person name="Shea T."/>
            <person name="Sisk P."/>
            <person name="Sykes S."/>
            <person name="Wortman J."/>
            <person name="Nusbaum C."/>
            <person name="Birren B."/>
        </authorList>
    </citation>
    <scope>NUCLEOTIDE SEQUENCE [LARGE SCALE GENOMIC DNA]</scope>
    <source>
        <strain evidence="1 2">ATCC 51263</strain>
    </source>
</reference>
<dbReference type="AlphaFoldDB" id="S0KDQ3"/>
<dbReference type="STRING" id="1121865.OMW_01942"/>
<evidence type="ECO:0000313" key="2">
    <source>
        <dbReference type="Proteomes" id="UP000014113"/>
    </source>
</evidence>
<organism evidence="1 2">
    <name type="scientific">Enterococcus columbae DSM 7374 = ATCC 51263</name>
    <dbReference type="NCBI Taxonomy" id="1121865"/>
    <lineage>
        <taxon>Bacteria</taxon>
        <taxon>Bacillati</taxon>
        <taxon>Bacillota</taxon>
        <taxon>Bacilli</taxon>
        <taxon>Lactobacillales</taxon>
        <taxon>Enterococcaceae</taxon>
        <taxon>Enterococcus</taxon>
    </lineage>
</organism>
<dbReference type="OrthoDB" id="2061924at2"/>
<proteinExistence type="predicted"/>
<accession>S0KDQ3</accession>
<name>S0KDQ3_9ENTE</name>
<gene>
    <name evidence="1" type="ORF">I568_02353</name>
</gene>
<protein>
    <submittedName>
        <fullName evidence="1">Uncharacterized protein</fullName>
    </submittedName>
</protein>
<dbReference type="EMBL" id="ASWJ01000011">
    <property type="protein sequence ID" value="EOW80002.1"/>
    <property type="molecule type" value="Genomic_DNA"/>
</dbReference>
<dbReference type="Proteomes" id="UP000014113">
    <property type="component" value="Unassembled WGS sequence"/>
</dbReference>
<dbReference type="RefSeq" id="WP_016184048.1">
    <property type="nucleotide sequence ID" value="NZ_JXKI01000012.1"/>
</dbReference>
<comment type="caution">
    <text evidence="1">The sequence shown here is derived from an EMBL/GenBank/DDBJ whole genome shotgun (WGS) entry which is preliminary data.</text>
</comment>
<dbReference type="PATRIC" id="fig|1121865.3.peg.1886"/>
<keyword evidence="2" id="KW-1185">Reference proteome</keyword>